<organism evidence="7 8">
    <name type="scientific">Rubellicoccus peritrichatus</name>
    <dbReference type="NCBI Taxonomy" id="3080537"/>
    <lineage>
        <taxon>Bacteria</taxon>
        <taxon>Pseudomonadati</taxon>
        <taxon>Verrucomicrobiota</taxon>
        <taxon>Opitutia</taxon>
        <taxon>Puniceicoccales</taxon>
        <taxon>Cerasicoccaceae</taxon>
        <taxon>Rubellicoccus</taxon>
    </lineage>
</organism>
<dbReference type="EMBL" id="CP136920">
    <property type="protein sequence ID" value="WOO41103.1"/>
    <property type="molecule type" value="Genomic_DNA"/>
</dbReference>
<gene>
    <name evidence="7" type="ORF">RZN69_20985</name>
</gene>
<keyword evidence="2" id="KW-0645">Protease</keyword>
<evidence type="ECO:0000256" key="4">
    <source>
        <dbReference type="SAM" id="MobiDB-lite"/>
    </source>
</evidence>
<evidence type="ECO:0000256" key="2">
    <source>
        <dbReference type="ARBA" id="ARBA00022670"/>
    </source>
</evidence>
<reference evidence="7 8" key="1">
    <citation type="submission" date="2023-10" db="EMBL/GenBank/DDBJ databases">
        <title>Rubellicoccus peritrichatus gen. nov., sp. nov., isolated from an algae of coral reef tank.</title>
        <authorList>
            <person name="Luo J."/>
        </authorList>
    </citation>
    <scope>NUCLEOTIDE SEQUENCE [LARGE SCALE GENOMIC DNA]</scope>
    <source>
        <strain evidence="7 8">CR14</strain>
    </source>
</reference>
<evidence type="ECO:0000259" key="6">
    <source>
        <dbReference type="SMART" id="SM00228"/>
    </source>
</evidence>
<keyword evidence="8" id="KW-1185">Reference proteome</keyword>
<keyword evidence="3" id="KW-0378">Hydrolase</keyword>
<dbReference type="SMART" id="SM00228">
    <property type="entry name" value="PDZ"/>
    <property type="match status" value="1"/>
</dbReference>
<feature type="domain" description="PDZ" evidence="6">
    <location>
        <begin position="241"/>
        <end position="316"/>
    </location>
</feature>
<dbReference type="GO" id="GO:0004252">
    <property type="term" value="F:serine-type endopeptidase activity"/>
    <property type="evidence" value="ECO:0007669"/>
    <property type="project" value="InterPro"/>
</dbReference>
<dbReference type="SUPFAM" id="SSF50494">
    <property type="entry name" value="Trypsin-like serine proteases"/>
    <property type="match status" value="1"/>
</dbReference>
<dbReference type="SUPFAM" id="SSF50156">
    <property type="entry name" value="PDZ domain-like"/>
    <property type="match status" value="1"/>
</dbReference>
<dbReference type="InterPro" id="IPR001478">
    <property type="entry name" value="PDZ"/>
</dbReference>
<dbReference type="InterPro" id="IPR051201">
    <property type="entry name" value="Chloro_Bact_Ser_Proteases"/>
</dbReference>
<evidence type="ECO:0000256" key="3">
    <source>
        <dbReference type="ARBA" id="ARBA00022801"/>
    </source>
</evidence>
<dbReference type="AlphaFoldDB" id="A0AAQ3QV35"/>
<feature type="region of interest" description="Disordered" evidence="4">
    <location>
        <begin position="339"/>
        <end position="412"/>
    </location>
</feature>
<dbReference type="InterPro" id="IPR036034">
    <property type="entry name" value="PDZ_sf"/>
</dbReference>
<evidence type="ECO:0000256" key="1">
    <source>
        <dbReference type="ARBA" id="ARBA00010541"/>
    </source>
</evidence>
<keyword evidence="5" id="KW-0732">Signal</keyword>
<comment type="similarity">
    <text evidence="1">Belongs to the peptidase S1C family.</text>
</comment>
<protein>
    <submittedName>
        <fullName evidence="7">Trypsin-like peptidase domain-containing protein</fullName>
    </submittedName>
</protein>
<feature type="chain" id="PRO_5042884547" evidence="5">
    <location>
        <begin position="23"/>
        <end position="412"/>
    </location>
</feature>
<evidence type="ECO:0000256" key="5">
    <source>
        <dbReference type="SAM" id="SignalP"/>
    </source>
</evidence>
<dbReference type="Proteomes" id="UP001304300">
    <property type="component" value="Chromosome"/>
</dbReference>
<evidence type="ECO:0000313" key="7">
    <source>
        <dbReference type="EMBL" id="WOO41103.1"/>
    </source>
</evidence>
<dbReference type="InterPro" id="IPR001940">
    <property type="entry name" value="Peptidase_S1C"/>
</dbReference>
<proteinExistence type="inferred from homology"/>
<dbReference type="Gene3D" id="2.30.42.10">
    <property type="match status" value="1"/>
</dbReference>
<dbReference type="RefSeq" id="WP_317833484.1">
    <property type="nucleotide sequence ID" value="NZ_CP136920.1"/>
</dbReference>
<dbReference type="InterPro" id="IPR043504">
    <property type="entry name" value="Peptidase_S1_PA_chymotrypsin"/>
</dbReference>
<dbReference type="Pfam" id="PF13180">
    <property type="entry name" value="PDZ_2"/>
    <property type="match status" value="1"/>
</dbReference>
<dbReference type="Gene3D" id="2.40.10.10">
    <property type="entry name" value="Trypsin-like serine proteases"/>
    <property type="match status" value="2"/>
</dbReference>
<dbReference type="InterPro" id="IPR009003">
    <property type="entry name" value="Peptidase_S1_PA"/>
</dbReference>
<name>A0AAQ3QV35_9BACT</name>
<evidence type="ECO:0000313" key="8">
    <source>
        <dbReference type="Proteomes" id="UP001304300"/>
    </source>
</evidence>
<accession>A0AAQ3QV35</accession>
<dbReference type="Pfam" id="PF13365">
    <property type="entry name" value="Trypsin_2"/>
    <property type="match status" value="1"/>
</dbReference>
<dbReference type="KEGG" id="puo:RZN69_20985"/>
<sequence length="412" mass="44586">MKLLLFITTAVISALSFSPLLAQDDAGLNAALGLQRRVQNVFEDNKLAVVKVISAFNTENEDAKNVLLVGTGFYISKEGHIMTNTNVVYGADRIWIEREGIAYVCEAVGHDPLTNISIIQALTLPSDFEFLRFSEKPDLPAVGSFLLSITCELGMQPGPSFGLISGWNTQYVERILPTIYLRTDIPYDGGEGGAPVFDLNGSLVGMIVAALPEIRSSLVLPARAIQRVRDDILFSGQVTYAYFGFQTRQTSSLASGPWVEVEDVQKDSPADTAGILKGDILKQVGDFEIKTDDDLRTASFFTRPDEFVTIYIIRGDKEMNLEMKPSVREVPITAMPPAHAQAPMEADGPFPVGADFVLPTETAPPAEEKATSEEDSLPDEAAPAQSASPKDKDAPVASPQVEKAPSDTGEES</sequence>
<dbReference type="PANTHER" id="PTHR43343:SF3">
    <property type="entry name" value="PROTEASE DO-LIKE 8, CHLOROPLASTIC"/>
    <property type="match status" value="1"/>
</dbReference>
<feature type="signal peptide" evidence="5">
    <location>
        <begin position="1"/>
        <end position="22"/>
    </location>
</feature>
<dbReference type="PRINTS" id="PR00834">
    <property type="entry name" value="PROTEASES2C"/>
</dbReference>
<dbReference type="GO" id="GO:0006508">
    <property type="term" value="P:proteolysis"/>
    <property type="evidence" value="ECO:0007669"/>
    <property type="project" value="UniProtKB-KW"/>
</dbReference>
<dbReference type="PANTHER" id="PTHR43343">
    <property type="entry name" value="PEPTIDASE S12"/>
    <property type="match status" value="1"/>
</dbReference>